<protein>
    <submittedName>
        <fullName evidence="2">Uncharacterized protein</fullName>
    </submittedName>
</protein>
<evidence type="ECO:0000256" key="1">
    <source>
        <dbReference type="SAM" id="MobiDB-lite"/>
    </source>
</evidence>
<evidence type="ECO:0000313" key="3">
    <source>
        <dbReference type="Proteomes" id="UP001519460"/>
    </source>
</evidence>
<dbReference type="AlphaFoldDB" id="A0ABD0MC48"/>
<dbReference type="EMBL" id="JACVVK020000001">
    <property type="protein sequence ID" value="KAK7508692.1"/>
    <property type="molecule type" value="Genomic_DNA"/>
</dbReference>
<name>A0ABD0MC48_9CAEN</name>
<organism evidence="2 3">
    <name type="scientific">Batillaria attramentaria</name>
    <dbReference type="NCBI Taxonomy" id="370345"/>
    <lineage>
        <taxon>Eukaryota</taxon>
        <taxon>Metazoa</taxon>
        <taxon>Spiralia</taxon>
        <taxon>Lophotrochozoa</taxon>
        <taxon>Mollusca</taxon>
        <taxon>Gastropoda</taxon>
        <taxon>Caenogastropoda</taxon>
        <taxon>Sorbeoconcha</taxon>
        <taxon>Cerithioidea</taxon>
        <taxon>Batillariidae</taxon>
        <taxon>Batillaria</taxon>
    </lineage>
</organism>
<accession>A0ABD0MC48</accession>
<dbReference type="Proteomes" id="UP001519460">
    <property type="component" value="Unassembled WGS sequence"/>
</dbReference>
<evidence type="ECO:0000313" key="2">
    <source>
        <dbReference type="EMBL" id="KAK7508692.1"/>
    </source>
</evidence>
<feature type="region of interest" description="Disordered" evidence="1">
    <location>
        <begin position="1"/>
        <end position="31"/>
    </location>
</feature>
<gene>
    <name evidence="2" type="ORF">BaRGS_00000258</name>
</gene>
<proteinExistence type="predicted"/>
<keyword evidence="3" id="KW-1185">Reference proteome</keyword>
<comment type="caution">
    <text evidence="2">The sequence shown here is derived from an EMBL/GenBank/DDBJ whole genome shotgun (WGS) entry which is preliminary data.</text>
</comment>
<feature type="compositionally biased region" description="Polar residues" evidence="1">
    <location>
        <begin position="11"/>
        <end position="26"/>
    </location>
</feature>
<reference evidence="2 3" key="1">
    <citation type="journal article" date="2023" name="Sci. Data">
        <title>Genome assembly of the Korean intertidal mud-creeper Batillaria attramentaria.</title>
        <authorList>
            <person name="Patra A.K."/>
            <person name="Ho P.T."/>
            <person name="Jun S."/>
            <person name="Lee S.J."/>
            <person name="Kim Y."/>
            <person name="Won Y.J."/>
        </authorList>
    </citation>
    <scope>NUCLEOTIDE SEQUENCE [LARGE SCALE GENOMIC DNA]</scope>
    <source>
        <strain evidence="2">Wonlab-2016</strain>
    </source>
</reference>
<sequence>MLSDTYRNMPDRTTTPVPHTAQSPRISGSLRDNVLNVLDRDAMESAEEGPRLACDLHGSDLDCQIAPADCGVPGKKWVACSSHLWAQKEMLKSVDGRHPSE</sequence>